<evidence type="ECO:0000259" key="5">
    <source>
        <dbReference type="PROSITE" id="PS50011"/>
    </source>
</evidence>
<keyword evidence="7" id="KW-1185">Reference proteome</keyword>
<dbReference type="SUPFAM" id="SSF56112">
    <property type="entry name" value="Protein kinase-like (PK-like)"/>
    <property type="match status" value="1"/>
</dbReference>
<dbReference type="PROSITE" id="PS00107">
    <property type="entry name" value="PROTEIN_KINASE_ATP"/>
    <property type="match status" value="1"/>
</dbReference>
<evidence type="ECO:0000313" key="7">
    <source>
        <dbReference type="Proteomes" id="UP001234178"/>
    </source>
</evidence>
<dbReference type="SMART" id="SM00248">
    <property type="entry name" value="ANK"/>
    <property type="match status" value="16"/>
</dbReference>
<feature type="repeat" description="ANK" evidence="3">
    <location>
        <begin position="584"/>
        <end position="620"/>
    </location>
</feature>
<feature type="repeat" description="ANK" evidence="3">
    <location>
        <begin position="325"/>
        <end position="361"/>
    </location>
</feature>
<evidence type="ECO:0000256" key="1">
    <source>
        <dbReference type="ARBA" id="ARBA00022737"/>
    </source>
</evidence>
<evidence type="ECO:0000256" key="2">
    <source>
        <dbReference type="ARBA" id="ARBA00023043"/>
    </source>
</evidence>
<keyword evidence="1" id="KW-0677">Repeat</keyword>
<dbReference type="PROSITE" id="PS50297">
    <property type="entry name" value="ANK_REP_REGION"/>
    <property type="match status" value="1"/>
</dbReference>
<keyword evidence="2 3" id="KW-0040">ANK repeat</keyword>
<dbReference type="InterPro" id="IPR050745">
    <property type="entry name" value="Multifunctional_regulatory"/>
</dbReference>
<dbReference type="PANTHER" id="PTHR24189">
    <property type="entry name" value="MYOTROPHIN"/>
    <property type="match status" value="1"/>
</dbReference>
<name>A0ABQ9ZU15_9CRUS</name>
<feature type="repeat" description="ANK" evidence="3">
    <location>
        <begin position="436"/>
        <end position="472"/>
    </location>
</feature>
<proteinExistence type="predicted"/>
<evidence type="ECO:0000313" key="6">
    <source>
        <dbReference type="EMBL" id="KAK4016268.1"/>
    </source>
</evidence>
<feature type="repeat" description="ANK" evidence="3">
    <location>
        <begin position="547"/>
        <end position="583"/>
    </location>
</feature>
<evidence type="ECO:0000256" key="3">
    <source>
        <dbReference type="PROSITE-ProRule" id="PRU00023"/>
    </source>
</evidence>
<dbReference type="Gene3D" id="1.10.510.10">
    <property type="entry name" value="Transferase(Phosphotransferase) domain 1"/>
    <property type="match status" value="1"/>
</dbReference>
<dbReference type="EMBL" id="JAOYFB010000005">
    <property type="protein sequence ID" value="KAK4016268.1"/>
    <property type="molecule type" value="Genomic_DNA"/>
</dbReference>
<dbReference type="PROSITE" id="PS50011">
    <property type="entry name" value="PROTEIN_KINASE_DOM"/>
    <property type="match status" value="1"/>
</dbReference>
<evidence type="ECO:0000256" key="4">
    <source>
        <dbReference type="PROSITE-ProRule" id="PRU10141"/>
    </source>
</evidence>
<dbReference type="Gene3D" id="1.25.40.20">
    <property type="entry name" value="Ankyrin repeat-containing domain"/>
    <property type="match status" value="6"/>
</dbReference>
<dbReference type="Pfam" id="PF12796">
    <property type="entry name" value="Ank_2"/>
    <property type="match status" value="4"/>
</dbReference>
<dbReference type="InterPro" id="IPR000719">
    <property type="entry name" value="Prot_kinase_dom"/>
</dbReference>
<dbReference type="InterPro" id="IPR036770">
    <property type="entry name" value="Ankyrin_rpt-contain_sf"/>
</dbReference>
<feature type="repeat" description="ANK" evidence="3">
    <location>
        <begin position="473"/>
        <end position="509"/>
    </location>
</feature>
<accession>A0ABQ9ZU15</accession>
<dbReference type="Proteomes" id="UP001234178">
    <property type="component" value="Unassembled WGS sequence"/>
</dbReference>
<dbReference type="InterPro" id="IPR011009">
    <property type="entry name" value="Kinase-like_dom_sf"/>
</dbReference>
<feature type="binding site" evidence="4">
    <location>
        <position position="42"/>
    </location>
    <ligand>
        <name>ATP</name>
        <dbReference type="ChEBI" id="CHEBI:30616"/>
    </ligand>
</feature>
<dbReference type="PROSITE" id="PS50088">
    <property type="entry name" value="ANK_REPEAT"/>
    <property type="match status" value="7"/>
</dbReference>
<dbReference type="InterPro" id="IPR002110">
    <property type="entry name" value="Ankyrin_rpt"/>
</dbReference>
<dbReference type="Pfam" id="PF00023">
    <property type="entry name" value="Ank"/>
    <property type="match status" value="1"/>
</dbReference>
<dbReference type="PANTHER" id="PTHR24189:SF50">
    <property type="entry name" value="ANKYRIN REPEAT AND SOCS BOX PROTEIN 2"/>
    <property type="match status" value="1"/>
</dbReference>
<dbReference type="Gene3D" id="3.30.200.20">
    <property type="entry name" value="Phosphorylase Kinase, domain 1"/>
    <property type="match status" value="1"/>
</dbReference>
<protein>
    <recommendedName>
        <fullName evidence="5">Protein kinase domain-containing protein</fullName>
    </recommendedName>
</protein>
<dbReference type="Pfam" id="PF13637">
    <property type="entry name" value="Ank_4"/>
    <property type="match status" value="1"/>
</dbReference>
<keyword evidence="4" id="KW-0067">ATP-binding</keyword>
<feature type="repeat" description="ANK" evidence="3">
    <location>
        <begin position="510"/>
        <end position="546"/>
    </location>
</feature>
<dbReference type="SUPFAM" id="SSF48403">
    <property type="entry name" value="Ankyrin repeat"/>
    <property type="match status" value="2"/>
</dbReference>
<feature type="domain" description="Protein kinase" evidence="5">
    <location>
        <begin position="15"/>
        <end position="283"/>
    </location>
</feature>
<keyword evidence="4" id="KW-0547">Nucleotide-binding</keyword>
<dbReference type="Pfam" id="PF00069">
    <property type="entry name" value="Pkinase"/>
    <property type="match status" value="1"/>
</dbReference>
<reference evidence="6 7" key="1">
    <citation type="journal article" date="2023" name="Nucleic Acids Res.">
        <title>The hologenome of Daphnia magna reveals possible DNA methylation and microbiome-mediated evolution of the host genome.</title>
        <authorList>
            <person name="Chaturvedi A."/>
            <person name="Li X."/>
            <person name="Dhandapani V."/>
            <person name="Marshall H."/>
            <person name="Kissane S."/>
            <person name="Cuenca-Cambronero M."/>
            <person name="Asole G."/>
            <person name="Calvet F."/>
            <person name="Ruiz-Romero M."/>
            <person name="Marangio P."/>
            <person name="Guigo R."/>
            <person name="Rago D."/>
            <person name="Mirbahai L."/>
            <person name="Eastwood N."/>
            <person name="Colbourne J.K."/>
            <person name="Zhou J."/>
            <person name="Mallon E."/>
            <person name="Orsini L."/>
        </authorList>
    </citation>
    <scope>NUCLEOTIDE SEQUENCE [LARGE SCALE GENOMIC DNA]</scope>
    <source>
        <strain evidence="6">LRV0_1</strain>
    </source>
</reference>
<organism evidence="6 7">
    <name type="scientific">Daphnia magna</name>
    <dbReference type="NCBI Taxonomy" id="35525"/>
    <lineage>
        <taxon>Eukaryota</taxon>
        <taxon>Metazoa</taxon>
        <taxon>Ecdysozoa</taxon>
        <taxon>Arthropoda</taxon>
        <taxon>Crustacea</taxon>
        <taxon>Branchiopoda</taxon>
        <taxon>Diplostraca</taxon>
        <taxon>Cladocera</taxon>
        <taxon>Anomopoda</taxon>
        <taxon>Daphniidae</taxon>
        <taxon>Daphnia</taxon>
    </lineage>
</organism>
<dbReference type="InterPro" id="IPR017441">
    <property type="entry name" value="Protein_kinase_ATP_BS"/>
</dbReference>
<feature type="repeat" description="ANK" evidence="3">
    <location>
        <begin position="875"/>
        <end position="911"/>
    </location>
</feature>
<comment type="caution">
    <text evidence="6">The sequence shown here is derived from an EMBL/GenBank/DDBJ whole genome shotgun (WGS) entry which is preliminary data.</text>
</comment>
<sequence>MSSTITAVNVDGIQFDRNDFLGSGSFGSVYRGTYKGQSIAVKQIEKRSDGFPSIDELKVWQQLDHPNVVKLLHCASDDDFTYLALELCDASLDQVFLNQDDPRKYKGPALTNHFEVFSQLASGLEYIHSKNLVHGNIKPENILISVKPTDCGDKVTIKLSDFEFSKAVDERETFTTSGIKGGRLWFAPELLKMFGENLSLKKNSKEGDVFAEGLVFCYILIKERHLYGEDSHSIMENLKDNKPVYIDQIHENHWAPNLIEYMVIKPPDTRMTSKEVLVRLQYIKLRLVVEEENLLQEFAKPKSDFIEIINKFSQLGLDVNAKSQSKMNALHLLCRYNSTPNLTDAIRLLVELGIDVNAKDKLEKNALHYLCEYNSTPNLTDAIRLLVELGIDVNAKGQYEWNALHYLCLFNSSSDLRNAIQILIKHVIDPNEKTNDGWNALHYLCRFNSSSDLRDAIQILIKHGIDPNEKTNDGWNALHYLCRFNSSSDLRDAIQILIKHGIDPNEKTNDGWNALHYLCRFNSSSDLRDAIQILIKHGIDPNEKTNDGWNALHYLCRFNSSSDLRDAIQILIKHGIDPNEKTNDGWNALHYLCRFNSSSDLRDAIQILIKHGIDVNAKDKLEKNALHYLCEYNSTPNLTDAIRLLVKLGIDVNAKADRGMNALHYFCHMHLEGRYDETTDLTDAIQLLVKLGIDVNAKDDRGMNALHYFCQPQFWMNYDAIILNDAIQLLVKRGIDVNAMDNSYKKAVNYLTEYRSKEWHYYGKREGPFVDEAIRFLENAAITDFSKLKYGEYKHDRFKFVEEEEKLRQMHPQEFSSALPGISGVSIRGDNVNTKDKGKRNELHVLCESNSSSNLINEIQRLIEDGYKVNDKDKDGRNVLHYLCQDNSNSNLVEAIKLFIDTGIDAKAKDNDEWNALHYLCRFNSSSDLRDAIQILIKHGIDANEKTNDGCNTLHLLCQNHSTSNFMNAIQILIQQGIDVKEKGKNGRNALFFLISNSSMDKHLKANVFRFLIRHGIQVHSENEESCNLYQDFFKENDNWGKICFDFLVEEGIRFGWHDACEHCQQILSIKERPRLRLQHHQMFSSCYLVFNSLMEEWAKSTKKSGESELDIKNPTEWLREKAEQYHQSETEKRYKEDFEFMAEVSEQVKDGSNSGYFNCDNYERYLRSMYSIAEMTGSKESMGQIQLFYLLPFDFPIYYGNEKESDIKRAKIEWDRTLFSWAHTETDEYYGKYLKEDANDGFFLPKEFKHKCHGEL</sequence>
<gene>
    <name evidence="6" type="ORF">OUZ56_031218</name>
</gene>